<reference evidence="9" key="2">
    <citation type="submission" date="2023-05" db="EMBL/GenBank/DDBJ databases">
        <authorList>
            <person name="Fouks B."/>
        </authorList>
    </citation>
    <scope>NUCLEOTIDE SEQUENCE</scope>
    <source>
        <strain evidence="9">Stay&amp;Tobe</strain>
        <tissue evidence="9">Testes</tissue>
    </source>
</reference>
<evidence type="ECO:0000256" key="5">
    <source>
        <dbReference type="ARBA" id="ARBA00023242"/>
    </source>
</evidence>
<feature type="non-terminal residue" evidence="9">
    <location>
        <position position="440"/>
    </location>
</feature>
<dbReference type="AlphaFoldDB" id="A0AAD7ZG11"/>
<dbReference type="InterPro" id="IPR023179">
    <property type="entry name" value="GTP-bd_ortho_bundle_sf"/>
</dbReference>
<dbReference type="GO" id="GO:0005525">
    <property type="term" value="F:GTP binding"/>
    <property type="evidence" value="ECO:0007669"/>
    <property type="project" value="UniProtKB-KW"/>
</dbReference>
<dbReference type="EMBL" id="JASPKZ010008375">
    <property type="protein sequence ID" value="KAJ9579816.1"/>
    <property type="molecule type" value="Genomic_DNA"/>
</dbReference>
<evidence type="ECO:0000256" key="6">
    <source>
        <dbReference type="ARBA" id="ARBA00069022"/>
    </source>
</evidence>
<feature type="domain" description="CP-type G" evidence="8">
    <location>
        <begin position="11"/>
        <end position="205"/>
    </location>
</feature>
<keyword evidence="10" id="KW-1185">Reference proteome</keyword>
<dbReference type="PANTHER" id="PTHR11089:SF30">
    <property type="entry name" value="GUANINE NUCLEOTIDE-BINDING PROTEIN-LIKE 3 HOMOLOG"/>
    <property type="match status" value="1"/>
</dbReference>
<dbReference type="SUPFAM" id="SSF52540">
    <property type="entry name" value="P-loop containing nucleoside triphosphate hydrolases"/>
    <property type="match status" value="1"/>
</dbReference>
<dbReference type="PANTHER" id="PTHR11089">
    <property type="entry name" value="GTP-BINDING PROTEIN-RELATED"/>
    <property type="match status" value="1"/>
</dbReference>
<reference evidence="9" key="1">
    <citation type="journal article" date="2023" name="IScience">
        <title>Live-bearing cockroach genome reveals convergent evolutionary mechanisms linked to viviparity in insects and beyond.</title>
        <authorList>
            <person name="Fouks B."/>
            <person name="Harrison M.C."/>
            <person name="Mikhailova A.A."/>
            <person name="Marchal E."/>
            <person name="English S."/>
            <person name="Carruthers M."/>
            <person name="Jennings E.C."/>
            <person name="Chiamaka E.L."/>
            <person name="Frigard R.A."/>
            <person name="Pippel M."/>
            <person name="Attardo G.M."/>
            <person name="Benoit J.B."/>
            <person name="Bornberg-Bauer E."/>
            <person name="Tobe S.S."/>
        </authorList>
    </citation>
    <scope>NUCLEOTIDE SEQUENCE</scope>
    <source>
        <strain evidence="9">Stay&amp;Tobe</strain>
    </source>
</reference>
<feature type="region of interest" description="Disordered" evidence="7">
    <location>
        <begin position="385"/>
        <end position="440"/>
    </location>
</feature>
<dbReference type="InterPro" id="IPR006073">
    <property type="entry name" value="GTP-bd"/>
</dbReference>
<feature type="compositionally biased region" description="Basic residues" evidence="7">
    <location>
        <begin position="388"/>
        <end position="397"/>
    </location>
</feature>
<comment type="subcellular location">
    <subcellularLocation>
        <location evidence="1">Nucleus</location>
    </subcellularLocation>
</comment>
<dbReference type="CDD" id="cd04178">
    <property type="entry name" value="Nucleostemin_like"/>
    <property type="match status" value="1"/>
</dbReference>
<keyword evidence="2" id="KW-0547">Nucleotide-binding</keyword>
<evidence type="ECO:0000313" key="10">
    <source>
        <dbReference type="Proteomes" id="UP001233999"/>
    </source>
</evidence>
<dbReference type="GO" id="GO:0005730">
    <property type="term" value="C:nucleolus"/>
    <property type="evidence" value="ECO:0007669"/>
    <property type="project" value="TreeGrafter"/>
</dbReference>
<sequence length="440" mass="48978">SKSDGSIKAFYKEFKKVVEEADIVLEVLDARDPLGTRCKQVEQAVLDSRGNKRLVYLLNKADLVPRKNLESWLMYLRRSFPAVPFKASTQLQNRCLGRRKMNKSSSKVKANLESVENKDLQGSKCFGAELVMTLLANYCRNKGIKTSITVGVVGLPNVGKSSIINSLKRSRACHVGATPGITKNMQVVQLDSKIKLLDSPGIVFASKTDGADATVALKNVVRTDTLSDPITPATAILQRANKQQIMEMYNIPDFSTPQEFFSLLAKQKGCFKKGGVPNPISAARCLIEDWHRGKIRYYTLPPEEIEDPHISAAIVQTMGQEFDISSYKAMEIVELNAGLDQNAVADGMLVQSTDPVEAREDPVEKMDDDSNNGILADNVAVVLSESQKRKRRRRKNKGKEGVDKATESMMSLEGNQKLNKVKKLEQKKIKKEKNRRGKYI</sequence>
<evidence type="ECO:0000256" key="1">
    <source>
        <dbReference type="ARBA" id="ARBA00004123"/>
    </source>
</evidence>
<protein>
    <recommendedName>
        <fullName evidence="6">Guanine nucleotide-binding protein-like 3 homolog</fullName>
    </recommendedName>
</protein>
<feature type="non-terminal residue" evidence="9">
    <location>
        <position position="1"/>
    </location>
</feature>
<dbReference type="Gene3D" id="1.10.1580.10">
    <property type="match status" value="1"/>
</dbReference>
<dbReference type="FunFam" id="1.10.1580.10:FF:000002">
    <property type="entry name" value="Guanine nucleotide-binding protein-like 3 (nucleolar)-like"/>
    <property type="match status" value="1"/>
</dbReference>
<dbReference type="Pfam" id="PF01926">
    <property type="entry name" value="MMR_HSR1"/>
    <property type="match status" value="1"/>
</dbReference>
<dbReference type="PRINTS" id="PR00326">
    <property type="entry name" value="GTP1OBG"/>
</dbReference>
<organism evidence="9 10">
    <name type="scientific">Diploptera punctata</name>
    <name type="common">Pacific beetle cockroach</name>
    <dbReference type="NCBI Taxonomy" id="6984"/>
    <lineage>
        <taxon>Eukaryota</taxon>
        <taxon>Metazoa</taxon>
        <taxon>Ecdysozoa</taxon>
        <taxon>Arthropoda</taxon>
        <taxon>Hexapoda</taxon>
        <taxon>Insecta</taxon>
        <taxon>Pterygota</taxon>
        <taxon>Neoptera</taxon>
        <taxon>Polyneoptera</taxon>
        <taxon>Dictyoptera</taxon>
        <taxon>Blattodea</taxon>
        <taxon>Blaberoidea</taxon>
        <taxon>Blaberidae</taxon>
        <taxon>Diplopterinae</taxon>
        <taxon>Diploptera</taxon>
    </lineage>
</organism>
<evidence type="ECO:0000313" key="9">
    <source>
        <dbReference type="EMBL" id="KAJ9579816.1"/>
    </source>
</evidence>
<dbReference type="InterPro" id="IPR050755">
    <property type="entry name" value="TRAFAC_YlqF/YawG_RiboMat"/>
</dbReference>
<dbReference type="Proteomes" id="UP001233999">
    <property type="component" value="Unassembled WGS sequence"/>
</dbReference>
<keyword evidence="4" id="KW-0342">GTP-binding</keyword>
<name>A0AAD7ZG11_DIPPU</name>
<evidence type="ECO:0000256" key="7">
    <source>
        <dbReference type="SAM" id="MobiDB-lite"/>
    </source>
</evidence>
<keyword evidence="3" id="KW-0175">Coiled coil</keyword>
<dbReference type="FunFam" id="3.40.50.300:FF:000493">
    <property type="entry name" value="Guanine nucleotide-binding protein-like 3-like protein"/>
    <property type="match status" value="1"/>
</dbReference>
<gene>
    <name evidence="9" type="ORF">L9F63_004522</name>
</gene>
<dbReference type="PROSITE" id="PS51721">
    <property type="entry name" value="G_CP"/>
    <property type="match status" value="1"/>
</dbReference>
<evidence type="ECO:0000256" key="2">
    <source>
        <dbReference type="ARBA" id="ARBA00022741"/>
    </source>
</evidence>
<comment type="caution">
    <text evidence="9">The sequence shown here is derived from an EMBL/GenBank/DDBJ whole genome shotgun (WGS) entry which is preliminary data.</text>
</comment>
<evidence type="ECO:0000256" key="4">
    <source>
        <dbReference type="ARBA" id="ARBA00023134"/>
    </source>
</evidence>
<dbReference type="InterPro" id="IPR027417">
    <property type="entry name" value="P-loop_NTPase"/>
</dbReference>
<evidence type="ECO:0000256" key="3">
    <source>
        <dbReference type="ARBA" id="ARBA00023054"/>
    </source>
</evidence>
<feature type="compositionally biased region" description="Basic residues" evidence="7">
    <location>
        <begin position="428"/>
        <end position="440"/>
    </location>
</feature>
<dbReference type="Gene3D" id="3.40.50.300">
    <property type="entry name" value="P-loop containing nucleotide triphosphate hydrolases"/>
    <property type="match status" value="1"/>
</dbReference>
<keyword evidence="5" id="KW-0539">Nucleus</keyword>
<accession>A0AAD7ZG11</accession>
<evidence type="ECO:0000259" key="8">
    <source>
        <dbReference type="PROSITE" id="PS51721"/>
    </source>
</evidence>
<proteinExistence type="predicted"/>
<dbReference type="InterPro" id="IPR030378">
    <property type="entry name" value="G_CP_dom"/>
</dbReference>